<dbReference type="EMBL" id="BDIP01007246">
    <property type="protein sequence ID" value="GCA64445.1"/>
    <property type="molecule type" value="Genomic_DNA"/>
</dbReference>
<feature type="region of interest" description="Disordered" evidence="1">
    <location>
        <begin position="1"/>
        <end position="21"/>
    </location>
</feature>
<name>A0A391NT94_9EUKA</name>
<dbReference type="Proteomes" id="UP000265618">
    <property type="component" value="Unassembled WGS sequence"/>
</dbReference>
<protein>
    <submittedName>
        <fullName evidence="2">Uncharacterized protein</fullName>
    </submittedName>
</protein>
<accession>A0A391NT94</accession>
<dbReference type="AlphaFoldDB" id="A0A391NT94"/>
<reference evidence="2 3" key="1">
    <citation type="journal article" date="2018" name="PLoS ONE">
        <title>The draft genome of Kipferlia bialata reveals reductive genome evolution in fornicate parasites.</title>
        <authorList>
            <person name="Tanifuji G."/>
            <person name="Takabayashi S."/>
            <person name="Kume K."/>
            <person name="Takagi M."/>
            <person name="Nakayama T."/>
            <person name="Kamikawa R."/>
            <person name="Inagaki Y."/>
            <person name="Hashimoto T."/>
        </authorList>
    </citation>
    <scope>NUCLEOTIDE SEQUENCE [LARGE SCALE GENOMIC DNA]</scope>
    <source>
        <strain evidence="2">NY0173</strain>
    </source>
</reference>
<evidence type="ECO:0000313" key="3">
    <source>
        <dbReference type="Proteomes" id="UP000265618"/>
    </source>
</evidence>
<evidence type="ECO:0000256" key="1">
    <source>
        <dbReference type="SAM" id="MobiDB-lite"/>
    </source>
</evidence>
<evidence type="ECO:0000313" key="2">
    <source>
        <dbReference type="EMBL" id="GCA64445.1"/>
    </source>
</evidence>
<feature type="compositionally biased region" description="Basic and acidic residues" evidence="1">
    <location>
        <begin position="9"/>
        <end position="21"/>
    </location>
</feature>
<proteinExistence type="predicted"/>
<feature type="non-terminal residue" evidence="2">
    <location>
        <position position="21"/>
    </location>
</feature>
<sequence>MTSLSRPTADLEARAEECIPS</sequence>
<organism evidence="2 3">
    <name type="scientific">Kipferlia bialata</name>
    <dbReference type="NCBI Taxonomy" id="797122"/>
    <lineage>
        <taxon>Eukaryota</taxon>
        <taxon>Metamonada</taxon>
        <taxon>Carpediemonas-like organisms</taxon>
        <taxon>Kipferlia</taxon>
    </lineage>
</organism>
<keyword evidence="3" id="KW-1185">Reference proteome</keyword>
<comment type="caution">
    <text evidence="2">The sequence shown here is derived from an EMBL/GenBank/DDBJ whole genome shotgun (WGS) entry which is preliminary data.</text>
</comment>
<gene>
    <name evidence="2" type="ORF">KIPB_014281</name>
</gene>